<dbReference type="SUPFAM" id="SSF54160">
    <property type="entry name" value="Chromo domain-like"/>
    <property type="match status" value="1"/>
</dbReference>
<accession>A0A699TVM7</accession>
<gene>
    <name evidence="1" type="ORF">Tci_886901</name>
</gene>
<evidence type="ECO:0008006" key="2">
    <source>
        <dbReference type="Google" id="ProtNLM"/>
    </source>
</evidence>
<reference evidence="1" key="1">
    <citation type="journal article" date="2019" name="Sci. Rep.">
        <title>Draft genome of Tanacetum cinerariifolium, the natural source of mosquito coil.</title>
        <authorList>
            <person name="Yamashiro T."/>
            <person name="Shiraishi A."/>
            <person name="Satake H."/>
            <person name="Nakayama K."/>
        </authorList>
    </citation>
    <scope>NUCLEOTIDE SEQUENCE</scope>
</reference>
<proteinExistence type="predicted"/>
<dbReference type="EMBL" id="BKCJ011282988">
    <property type="protein sequence ID" value="GFD14932.1"/>
    <property type="molecule type" value="Genomic_DNA"/>
</dbReference>
<sequence length="75" mass="8671">MFHVSLLKKKTGEAKRVITNLPKVGKEGQFLFQPKLILERRMIKRGNKAVPQMLVQWKSSVSEEATWEDDVMIDS</sequence>
<dbReference type="AlphaFoldDB" id="A0A699TVM7"/>
<comment type="caution">
    <text evidence="1">The sequence shown here is derived from an EMBL/GenBank/DDBJ whole genome shotgun (WGS) entry which is preliminary data.</text>
</comment>
<name>A0A699TVM7_TANCI</name>
<evidence type="ECO:0000313" key="1">
    <source>
        <dbReference type="EMBL" id="GFD14932.1"/>
    </source>
</evidence>
<protein>
    <recommendedName>
        <fullName evidence="2">Chromo domain-containing protein</fullName>
    </recommendedName>
</protein>
<organism evidence="1">
    <name type="scientific">Tanacetum cinerariifolium</name>
    <name type="common">Dalmatian daisy</name>
    <name type="synonym">Chrysanthemum cinerariifolium</name>
    <dbReference type="NCBI Taxonomy" id="118510"/>
    <lineage>
        <taxon>Eukaryota</taxon>
        <taxon>Viridiplantae</taxon>
        <taxon>Streptophyta</taxon>
        <taxon>Embryophyta</taxon>
        <taxon>Tracheophyta</taxon>
        <taxon>Spermatophyta</taxon>
        <taxon>Magnoliopsida</taxon>
        <taxon>eudicotyledons</taxon>
        <taxon>Gunneridae</taxon>
        <taxon>Pentapetalae</taxon>
        <taxon>asterids</taxon>
        <taxon>campanulids</taxon>
        <taxon>Asterales</taxon>
        <taxon>Asteraceae</taxon>
        <taxon>Asteroideae</taxon>
        <taxon>Anthemideae</taxon>
        <taxon>Anthemidinae</taxon>
        <taxon>Tanacetum</taxon>
    </lineage>
</organism>
<dbReference type="InterPro" id="IPR016197">
    <property type="entry name" value="Chromo-like_dom_sf"/>
</dbReference>